<comment type="caution">
    <text evidence="1">The sequence shown here is derived from an EMBL/GenBank/DDBJ whole genome shotgun (WGS) entry which is preliminary data.</text>
</comment>
<dbReference type="EMBL" id="VDDA01000018">
    <property type="protein sequence ID" value="TNC09188.1"/>
    <property type="molecule type" value="Genomic_DNA"/>
</dbReference>
<evidence type="ECO:0000313" key="1">
    <source>
        <dbReference type="EMBL" id="TNC09188.1"/>
    </source>
</evidence>
<proteinExistence type="predicted"/>
<dbReference type="Proteomes" id="UP000305267">
    <property type="component" value="Unassembled WGS sequence"/>
</dbReference>
<organism evidence="1 2">
    <name type="scientific">Methylobacterium terricola</name>
    <dbReference type="NCBI Taxonomy" id="2583531"/>
    <lineage>
        <taxon>Bacteria</taxon>
        <taxon>Pseudomonadati</taxon>
        <taxon>Pseudomonadota</taxon>
        <taxon>Alphaproteobacteria</taxon>
        <taxon>Hyphomicrobiales</taxon>
        <taxon>Methylobacteriaceae</taxon>
        <taxon>Methylobacterium</taxon>
    </lineage>
</organism>
<dbReference type="InterPro" id="IPR049676">
    <property type="entry name" value="QatC"/>
</dbReference>
<keyword evidence="2" id="KW-1185">Reference proteome</keyword>
<evidence type="ECO:0008006" key="3">
    <source>
        <dbReference type="Google" id="ProtNLM"/>
    </source>
</evidence>
<accession>A0A5C4LAA7</accession>
<name>A0A5C4LAA7_9HYPH</name>
<dbReference type="RefSeq" id="WP_139038834.1">
    <property type="nucleotide sequence ID" value="NZ_VDDA01000018.1"/>
</dbReference>
<dbReference type="Gene3D" id="3.40.50.620">
    <property type="entry name" value="HUPs"/>
    <property type="match status" value="1"/>
</dbReference>
<gene>
    <name evidence="1" type="ORF">FF100_26845</name>
</gene>
<dbReference type="OrthoDB" id="9789567at2"/>
<protein>
    <recommendedName>
        <fullName evidence="3">7-cyano-7-deazaguanine synthase (Queuosine biosynthesis)</fullName>
    </recommendedName>
</protein>
<reference evidence="1 2" key="1">
    <citation type="submission" date="2019-06" db="EMBL/GenBank/DDBJ databases">
        <title>Genome of Methylobacterium sp. 17Sr1-39.</title>
        <authorList>
            <person name="Seo T."/>
        </authorList>
    </citation>
    <scope>NUCLEOTIDE SEQUENCE [LARGE SCALE GENOMIC DNA]</scope>
    <source>
        <strain evidence="1 2">17Sr1-39</strain>
    </source>
</reference>
<evidence type="ECO:0000313" key="2">
    <source>
        <dbReference type="Proteomes" id="UP000305267"/>
    </source>
</evidence>
<dbReference type="InterPro" id="IPR014729">
    <property type="entry name" value="Rossmann-like_a/b/a_fold"/>
</dbReference>
<dbReference type="AlphaFoldDB" id="A0A5C4LAA7"/>
<sequence>MTRHVLAAHLGPDDSYVPEAAADEAVTRFDLVTGQRSLGRGIGPALRALRDLGVRPTETGVDLIVVAAHVHAADTRLSRVATSQDGWTREIGLVVPVSEPERWSAAAPILERMLRFLTGDHWRIRFRPRPAGFENLSPAYLPGFEIADFDGIALFSGGLDSLIGAIDTLVAGERPLFVSHAGEGAVSGPQRDLFDKLNERLPGDRRLNRNLPRLRFALTFPRNLVRGVPGEDSTRGRSFLFLAIGAMAGSGLRRPFDLRVPENGLIALNVPLDPTRLGSNSTRTTHPYYLRRWNELLIAIGIEGTVVNRYWDQTKGEMVAGCRVSAVLRDLTPLSVSCAHPSQGRYARDRRRHCGTCVPCLIRRAAVEGAWGRGNDPTGYRCDDLAERPLDATRSEGRQVRGFQYAIGRLAASPDLARILIHKPGPLKEDARNLDRLAGVYGRGMVEVGRLLQGVETFSPAMPELP</sequence>
<dbReference type="NCBIfam" id="NF041925">
    <property type="entry name" value="QatC"/>
    <property type="match status" value="1"/>
</dbReference>